<keyword evidence="12" id="KW-1185">Reference proteome</keyword>
<gene>
    <name evidence="8 11" type="primary">tilS</name>
    <name evidence="11" type="ORF">E4P47_00325</name>
</gene>
<dbReference type="PANTHER" id="PTHR43033:SF1">
    <property type="entry name" value="TRNA(ILE)-LYSIDINE SYNTHASE-RELATED"/>
    <property type="match status" value="1"/>
</dbReference>
<comment type="subcellular location">
    <subcellularLocation>
        <location evidence="1 8">Cytoplasm</location>
    </subcellularLocation>
</comment>
<dbReference type="GO" id="GO:0032267">
    <property type="term" value="F:tRNA(Ile)-lysidine synthase activity"/>
    <property type="evidence" value="ECO:0007669"/>
    <property type="project" value="UniProtKB-EC"/>
</dbReference>
<proteinExistence type="inferred from homology"/>
<keyword evidence="5 8" id="KW-0547">Nucleotide-binding</keyword>
<dbReference type="NCBIfam" id="TIGR02432">
    <property type="entry name" value="lysidine_TilS_N"/>
    <property type="match status" value="1"/>
</dbReference>
<comment type="caution">
    <text evidence="11">The sequence shown here is derived from an EMBL/GenBank/DDBJ whole genome shotgun (WGS) entry which is preliminary data.</text>
</comment>
<dbReference type="Pfam" id="PF01171">
    <property type="entry name" value="ATP_bind_3"/>
    <property type="match status" value="1"/>
</dbReference>
<dbReference type="InterPro" id="IPR014729">
    <property type="entry name" value="Rossmann-like_a/b/a_fold"/>
</dbReference>
<dbReference type="CDD" id="cd01992">
    <property type="entry name" value="TilS_N"/>
    <property type="match status" value="1"/>
</dbReference>
<dbReference type="InterPro" id="IPR012795">
    <property type="entry name" value="tRNA_Ile_lys_synt_N"/>
</dbReference>
<feature type="binding site" evidence="8">
    <location>
        <begin position="24"/>
        <end position="29"/>
    </location>
    <ligand>
        <name>ATP</name>
        <dbReference type="ChEBI" id="CHEBI:30616"/>
    </ligand>
</feature>
<keyword evidence="6 8" id="KW-0067">ATP-binding</keyword>
<sequence length="446" mass="50680">MLEEAKRLIRYTIAPDEKVLVGLSGGADSIALAHLLYSMGYQILPIHVNFHLRGEESERDQRFVEEFCKTHFPGITLAISSAQTEAVAKGEGISIEMAAREIRYEVFGIVASEKQCQWITVAHHADDQVETALLNLARGTGGNGLAGMRVVNGNIFRPFLTTTRKEVLKYIEIQQLEYVTDSTNSDTEIKRNYIRHKLIPAFEVLNPSFRSSMLESMSHIEEEQLVLDEQKEIFESRYVDVKENSIDLREAIHSTSSRYFFKRWVHYLGFNYAQAEDMLESSESKKSISFRNRDALAQIYRSKLYIIGHESEYKGFEPIPLTDSCVLDSLTIHKGEKRGTKILYIDNGYRDKELLVRMGKHEDMFRPFGMKQGRKSLFRYLGEKGVPEFYRPFCPVLECDGEIIAALPFDISEMARATDVDSALVIGIETSSTQLGSILGNLLSVI</sequence>
<protein>
    <recommendedName>
        <fullName evidence="8">tRNA(Ile)-lysidine synthase</fullName>
        <ecNumber evidence="8">6.3.4.19</ecNumber>
    </recommendedName>
    <alternativeName>
        <fullName evidence="8">tRNA(Ile)-2-lysyl-cytidine synthase</fullName>
    </alternativeName>
    <alternativeName>
        <fullName evidence="8">tRNA(Ile)-lysidine synthetase</fullName>
    </alternativeName>
</protein>
<organism evidence="11 12">
    <name type="scientific">Porphyromonas levii</name>
    <dbReference type="NCBI Taxonomy" id="28114"/>
    <lineage>
        <taxon>Bacteria</taxon>
        <taxon>Pseudomonadati</taxon>
        <taxon>Bacteroidota</taxon>
        <taxon>Bacteroidia</taxon>
        <taxon>Bacteroidales</taxon>
        <taxon>Porphyromonadaceae</taxon>
        <taxon>Porphyromonas</taxon>
    </lineage>
</organism>
<dbReference type="RefSeq" id="WP_134849361.1">
    <property type="nucleotide sequence ID" value="NZ_CP197400.1"/>
</dbReference>
<dbReference type="Proteomes" id="UP000297225">
    <property type="component" value="Unassembled WGS sequence"/>
</dbReference>
<evidence type="ECO:0000256" key="5">
    <source>
        <dbReference type="ARBA" id="ARBA00022741"/>
    </source>
</evidence>
<dbReference type="GO" id="GO:0005737">
    <property type="term" value="C:cytoplasm"/>
    <property type="evidence" value="ECO:0007669"/>
    <property type="project" value="UniProtKB-SubCell"/>
</dbReference>
<comment type="domain">
    <text evidence="8">The N-terminal region contains the highly conserved SGGXDS motif, predicted to be a P-loop motif involved in ATP binding.</text>
</comment>
<dbReference type="EMBL" id="SPNC01000002">
    <property type="protein sequence ID" value="TFH97435.1"/>
    <property type="molecule type" value="Genomic_DNA"/>
</dbReference>
<dbReference type="EC" id="6.3.4.19" evidence="8"/>
<evidence type="ECO:0000256" key="3">
    <source>
        <dbReference type="ARBA" id="ARBA00022598"/>
    </source>
</evidence>
<dbReference type="STRING" id="1122973.GCA_000379925_00641"/>
<dbReference type="GO" id="GO:0005524">
    <property type="term" value="F:ATP binding"/>
    <property type="evidence" value="ECO:0007669"/>
    <property type="project" value="UniProtKB-UniRule"/>
</dbReference>
<dbReference type="HAMAP" id="MF_01161">
    <property type="entry name" value="tRNA_Ile_lys_synt"/>
    <property type="match status" value="1"/>
</dbReference>
<feature type="domain" description="tRNA(Ile)-lysidine/2-thiocytidine synthase N-terminal" evidence="9">
    <location>
        <begin position="18"/>
        <end position="197"/>
    </location>
</feature>
<dbReference type="Pfam" id="PF11734">
    <property type="entry name" value="TilS_C"/>
    <property type="match status" value="1"/>
</dbReference>
<evidence type="ECO:0000256" key="1">
    <source>
        <dbReference type="ARBA" id="ARBA00004496"/>
    </source>
</evidence>
<evidence type="ECO:0000256" key="6">
    <source>
        <dbReference type="ARBA" id="ARBA00022840"/>
    </source>
</evidence>
<evidence type="ECO:0000256" key="4">
    <source>
        <dbReference type="ARBA" id="ARBA00022694"/>
    </source>
</evidence>
<name>A0A4Y8WRW3_9PORP</name>
<evidence type="ECO:0000256" key="7">
    <source>
        <dbReference type="ARBA" id="ARBA00048539"/>
    </source>
</evidence>
<comment type="similarity">
    <text evidence="8">Belongs to the tRNA(Ile)-lysidine synthase family.</text>
</comment>
<dbReference type="GO" id="GO:0006400">
    <property type="term" value="P:tRNA modification"/>
    <property type="evidence" value="ECO:0007669"/>
    <property type="project" value="UniProtKB-UniRule"/>
</dbReference>
<dbReference type="SUPFAM" id="SSF52402">
    <property type="entry name" value="Adenine nucleotide alpha hydrolases-like"/>
    <property type="match status" value="1"/>
</dbReference>
<comment type="function">
    <text evidence="8">Ligates lysine onto the cytidine present at position 34 of the AUA codon-specific tRNA(Ile) that contains the anticodon CAU, in an ATP-dependent manner. Cytidine is converted to lysidine, thus changing the amino acid specificity of the tRNA from methionine to isoleucine.</text>
</comment>
<evidence type="ECO:0000256" key="2">
    <source>
        <dbReference type="ARBA" id="ARBA00022490"/>
    </source>
</evidence>
<evidence type="ECO:0000259" key="10">
    <source>
        <dbReference type="Pfam" id="PF11734"/>
    </source>
</evidence>
<accession>A0A4Y8WRW3</accession>
<dbReference type="Gene3D" id="3.40.50.620">
    <property type="entry name" value="HUPs"/>
    <property type="match status" value="1"/>
</dbReference>
<dbReference type="InterPro" id="IPR012796">
    <property type="entry name" value="Lysidine-tRNA-synth_C"/>
</dbReference>
<dbReference type="OrthoDB" id="9807403at2"/>
<dbReference type="PANTHER" id="PTHR43033">
    <property type="entry name" value="TRNA(ILE)-LYSIDINE SYNTHASE-RELATED"/>
    <property type="match status" value="1"/>
</dbReference>
<reference evidence="11 12" key="1">
    <citation type="submission" date="2019-03" db="EMBL/GenBank/DDBJ databases">
        <title>Porphyromonas levii Isolated from the Uterus of Dairy Cows.</title>
        <authorList>
            <person name="Francis A.M."/>
        </authorList>
    </citation>
    <scope>NUCLEOTIDE SEQUENCE [LARGE SCALE GENOMIC DNA]</scope>
    <source>
        <strain evidence="11 12">AF5678</strain>
    </source>
</reference>
<comment type="catalytic activity">
    <reaction evidence="7 8">
        <text>cytidine(34) in tRNA(Ile2) + L-lysine + ATP = lysidine(34) in tRNA(Ile2) + AMP + diphosphate + H(+)</text>
        <dbReference type="Rhea" id="RHEA:43744"/>
        <dbReference type="Rhea" id="RHEA-COMP:10625"/>
        <dbReference type="Rhea" id="RHEA-COMP:10670"/>
        <dbReference type="ChEBI" id="CHEBI:15378"/>
        <dbReference type="ChEBI" id="CHEBI:30616"/>
        <dbReference type="ChEBI" id="CHEBI:32551"/>
        <dbReference type="ChEBI" id="CHEBI:33019"/>
        <dbReference type="ChEBI" id="CHEBI:82748"/>
        <dbReference type="ChEBI" id="CHEBI:83665"/>
        <dbReference type="ChEBI" id="CHEBI:456215"/>
        <dbReference type="EC" id="6.3.4.19"/>
    </reaction>
</comment>
<evidence type="ECO:0000313" key="12">
    <source>
        <dbReference type="Proteomes" id="UP000297225"/>
    </source>
</evidence>
<keyword evidence="3 8" id="KW-0436">Ligase</keyword>
<evidence type="ECO:0000256" key="8">
    <source>
        <dbReference type="HAMAP-Rule" id="MF_01161"/>
    </source>
</evidence>
<evidence type="ECO:0000313" key="11">
    <source>
        <dbReference type="EMBL" id="TFH97435.1"/>
    </source>
</evidence>
<dbReference type="InterPro" id="IPR012094">
    <property type="entry name" value="tRNA_Ile_lys_synt"/>
</dbReference>
<evidence type="ECO:0000259" key="9">
    <source>
        <dbReference type="Pfam" id="PF01171"/>
    </source>
</evidence>
<dbReference type="SUPFAM" id="SSF56037">
    <property type="entry name" value="PheT/TilS domain"/>
    <property type="match status" value="1"/>
</dbReference>
<keyword evidence="4 8" id="KW-0819">tRNA processing</keyword>
<keyword evidence="2 8" id="KW-0963">Cytoplasm</keyword>
<feature type="domain" description="Lysidine-tRNA(Ile) synthetase C-terminal" evidence="10">
    <location>
        <begin position="356"/>
        <end position="414"/>
    </location>
</feature>
<dbReference type="AlphaFoldDB" id="A0A4Y8WRW3"/>
<dbReference type="InterPro" id="IPR011063">
    <property type="entry name" value="TilS/TtcA_N"/>
</dbReference>